<protein>
    <recommendedName>
        <fullName evidence="3">Replication factor A C-terminal domain-containing protein</fullName>
    </recommendedName>
</protein>
<evidence type="ECO:0008006" key="3">
    <source>
        <dbReference type="Google" id="ProtNLM"/>
    </source>
</evidence>
<comment type="caution">
    <text evidence="1">The sequence shown here is derived from an EMBL/GenBank/DDBJ whole genome shotgun (WGS) entry which is preliminary data.</text>
</comment>
<evidence type="ECO:0000313" key="1">
    <source>
        <dbReference type="EMBL" id="KAH0867020.1"/>
    </source>
</evidence>
<keyword evidence="2" id="KW-1185">Reference proteome</keyword>
<reference evidence="1 2" key="1">
    <citation type="submission" date="2021-05" db="EMBL/GenBank/DDBJ databases">
        <title>Genome Assembly of Synthetic Allotetraploid Brassica napus Reveals Homoeologous Exchanges between Subgenomes.</title>
        <authorList>
            <person name="Davis J.T."/>
        </authorList>
    </citation>
    <scope>NUCLEOTIDE SEQUENCE [LARGE SCALE GENOMIC DNA]</scope>
    <source>
        <strain evidence="2">cv. Da-Ae</strain>
        <tissue evidence="1">Seedling</tissue>
    </source>
</reference>
<dbReference type="SUPFAM" id="SSF50249">
    <property type="entry name" value="Nucleic acid-binding proteins"/>
    <property type="match status" value="1"/>
</dbReference>
<name>A0ABQ7YFM4_BRANA</name>
<accession>A0ABQ7YFM4</accession>
<organism evidence="1 2">
    <name type="scientific">Brassica napus</name>
    <name type="common">Rape</name>
    <dbReference type="NCBI Taxonomy" id="3708"/>
    <lineage>
        <taxon>Eukaryota</taxon>
        <taxon>Viridiplantae</taxon>
        <taxon>Streptophyta</taxon>
        <taxon>Embryophyta</taxon>
        <taxon>Tracheophyta</taxon>
        <taxon>Spermatophyta</taxon>
        <taxon>Magnoliopsida</taxon>
        <taxon>eudicotyledons</taxon>
        <taxon>Gunneridae</taxon>
        <taxon>Pentapetalae</taxon>
        <taxon>rosids</taxon>
        <taxon>malvids</taxon>
        <taxon>Brassicales</taxon>
        <taxon>Brassicaceae</taxon>
        <taxon>Brassiceae</taxon>
        <taxon>Brassica</taxon>
    </lineage>
</organism>
<dbReference type="PANTHER" id="PTHR47212">
    <property type="entry name" value="ADHESIN-LIKE PROTEIN, PUTATIVE (DUF3741)-RELATED"/>
    <property type="match status" value="1"/>
</dbReference>
<gene>
    <name evidence="1" type="ORF">HID58_074042</name>
</gene>
<dbReference type="PANTHER" id="PTHR47212:SF16">
    <property type="entry name" value="DUF4378 DOMAIN-CONTAINING PROTEIN"/>
    <property type="match status" value="1"/>
</dbReference>
<proteinExistence type="predicted"/>
<evidence type="ECO:0000313" key="2">
    <source>
        <dbReference type="Proteomes" id="UP000824890"/>
    </source>
</evidence>
<dbReference type="InterPro" id="IPR012340">
    <property type="entry name" value="NA-bd_OB-fold"/>
</dbReference>
<dbReference type="Gene3D" id="2.40.50.140">
    <property type="entry name" value="Nucleic acid-binding proteins"/>
    <property type="match status" value="1"/>
</dbReference>
<sequence>MQLATLPPPFKFACSDFGRPRMSGVVESLFPVVDLWSSHPPAFNLLMFDIFFHNVIIPVYEVPNELSSWQIKIKERRERFKLCSVDKDLEVSDPNPHNSIVRSLNHNCTGSAEYTSLRYLESSSAESSSDLERRDRNIQDLKQEQEQPSPVSVLERIRLEEETVEEKIRLLAFDDSGMNLLEKDSVHKFVKKVPKASRLNWTNLMARCIEETSLLDEFSHGDHNNVSSFTCLPCNNTSAVGVLRYGVEMSVADETGKALFVCFDEVMTKLHNMRAFEADHLLFPLNHSLLRLVMVSTQRKHRPRRLCETWLVRVSSLKFTANHQTFTVSRILSERDRVLQPAFFDNLRFIECKGGDVYNGDNNPDAITVPFKVETGGPSQVQVASEKVKKPRKT</sequence>
<dbReference type="Proteomes" id="UP000824890">
    <property type="component" value="Unassembled WGS sequence"/>
</dbReference>
<dbReference type="EMBL" id="JAGKQM010000017">
    <property type="protein sequence ID" value="KAH0867020.1"/>
    <property type="molecule type" value="Genomic_DNA"/>
</dbReference>